<evidence type="ECO:0000256" key="2">
    <source>
        <dbReference type="ARBA" id="ARBA00022448"/>
    </source>
</evidence>
<evidence type="ECO:0000256" key="6">
    <source>
        <dbReference type="ARBA" id="ARBA00022989"/>
    </source>
</evidence>
<dbReference type="EMBL" id="JAAITB010000033">
    <property type="protein sequence ID" value="NSJ80535.1"/>
    <property type="molecule type" value="Genomic_DNA"/>
</dbReference>
<evidence type="ECO:0000256" key="1">
    <source>
        <dbReference type="ARBA" id="ARBA00004429"/>
    </source>
</evidence>
<keyword evidence="5 9" id="KW-0812">Transmembrane</keyword>
<dbReference type="InterPro" id="IPR007387">
    <property type="entry name" value="TRAP_DctQ"/>
</dbReference>
<proteinExistence type="inferred from homology"/>
<feature type="transmembrane region" description="Helical" evidence="9">
    <location>
        <begin position="14"/>
        <end position="32"/>
    </location>
</feature>
<evidence type="ECO:0000256" key="8">
    <source>
        <dbReference type="ARBA" id="ARBA00038436"/>
    </source>
</evidence>
<dbReference type="PANTHER" id="PTHR35011:SF2">
    <property type="entry name" value="2,3-DIKETO-L-GULONATE TRAP TRANSPORTER SMALL PERMEASE PROTEIN YIAM"/>
    <property type="match status" value="1"/>
</dbReference>
<sequence>MKKVLGTLTKVEQVIMVATFVIMVVSSFAQVVNRNIFKLPIAWFDEASTYCMIYMALIGTEIGLRDGTQIAVTAVVDKLHGAGKKIVQIASKIVVLIFSVSVLIAAVNMVNQQIVTGQTSAALHLPMAVPYAALVISFAMIVIVQGLLMIGMIIDFVKGKNEEEEA</sequence>
<evidence type="ECO:0000313" key="11">
    <source>
        <dbReference type="EMBL" id="NSJ80535.1"/>
    </source>
</evidence>
<name>A0ABX2I4V5_ANAHA</name>
<evidence type="ECO:0000256" key="3">
    <source>
        <dbReference type="ARBA" id="ARBA00022475"/>
    </source>
</evidence>
<accession>A0ABX2I4V5</accession>
<feature type="transmembrane region" description="Helical" evidence="9">
    <location>
        <begin position="131"/>
        <end position="154"/>
    </location>
</feature>
<evidence type="ECO:0000256" key="7">
    <source>
        <dbReference type="ARBA" id="ARBA00023136"/>
    </source>
</evidence>
<keyword evidence="4" id="KW-0997">Cell inner membrane</keyword>
<feature type="domain" description="Tripartite ATP-independent periplasmic transporters DctQ component" evidence="10">
    <location>
        <begin position="23"/>
        <end position="145"/>
    </location>
</feature>
<keyword evidence="6 9" id="KW-1133">Transmembrane helix</keyword>
<evidence type="ECO:0000256" key="4">
    <source>
        <dbReference type="ARBA" id="ARBA00022519"/>
    </source>
</evidence>
<dbReference type="PANTHER" id="PTHR35011">
    <property type="entry name" value="2,3-DIKETO-L-GULONATE TRAP TRANSPORTER SMALL PERMEASE PROTEIN YIAM"/>
    <property type="match status" value="1"/>
</dbReference>
<comment type="subcellular location">
    <subcellularLocation>
        <location evidence="1">Cell inner membrane</location>
        <topology evidence="1">Multi-pass membrane protein</topology>
    </subcellularLocation>
</comment>
<reference evidence="11 12" key="1">
    <citation type="journal article" date="2020" name="Cell Host Microbe">
        <title>Functional and Genomic Variation between Human-Derived Isolates of Lachnospiraceae Reveals Inter- and Intra-Species Diversity.</title>
        <authorList>
            <person name="Sorbara M.T."/>
            <person name="Littmann E.R."/>
            <person name="Fontana E."/>
            <person name="Moody T.U."/>
            <person name="Kohout C.E."/>
            <person name="Gjonbalaj M."/>
            <person name="Eaton V."/>
            <person name="Seok R."/>
            <person name="Leiner I.M."/>
            <person name="Pamer E.G."/>
        </authorList>
    </citation>
    <scope>NUCLEOTIDE SEQUENCE [LARGE SCALE GENOMIC DNA]</scope>
    <source>
        <strain evidence="11 12">MSK.14.57</strain>
    </source>
</reference>
<evidence type="ECO:0000259" key="10">
    <source>
        <dbReference type="Pfam" id="PF04290"/>
    </source>
</evidence>
<comment type="similarity">
    <text evidence="8">Belongs to the TRAP transporter small permease family.</text>
</comment>
<dbReference type="RefSeq" id="WP_173726130.1">
    <property type="nucleotide sequence ID" value="NZ_JAAIQB010000027.1"/>
</dbReference>
<feature type="transmembrane region" description="Helical" evidence="9">
    <location>
        <begin position="93"/>
        <end position="111"/>
    </location>
</feature>
<comment type="caution">
    <text evidence="11">The sequence shown here is derived from an EMBL/GenBank/DDBJ whole genome shotgun (WGS) entry which is preliminary data.</text>
</comment>
<protein>
    <submittedName>
        <fullName evidence="11">TRAP transporter small permease</fullName>
    </submittedName>
</protein>
<dbReference type="Pfam" id="PF04290">
    <property type="entry name" value="DctQ"/>
    <property type="match status" value="1"/>
</dbReference>
<keyword evidence="12" id="KW-1185">Reference proteome</keyword>
<organism evidence="11 12">
    <name type="scientific">Anaerostipes hadrus</name>
    <dbReference type="NCBI Taxonomy" id="649756"/>
    <lineage>
        <taxon>Bacteria</taxon>
        <taxon>Bacillati</taxon>
        <taxon>Bacillota</taxon>
        <taxon>Clostridia</taxon>
        <taxon>Lachnospirales</taxon>
        <taxon>Lachnospiraceae</taxon>
        <taxon>Anaerostipes</taxon>
    </lineage>
</organism>
<dbReference type="InterPro" id="IPR055348">
    <property type="entry name" value="DctQ"/>
</dbReference>
<evidence type="ECO:0000313" key="12">
    <source>
        <dbReference type="Proteomes" id="UP001644750"/>
    </source>
</evidence>
<keyword evidence="2" id="KW-0813">Transport</keyword>
<keyword evidence="7 9" id="KW-0472">Membrane</keyword>
<gene>
    <name evidence="11" type="ORF">G5A72_13305</name>
</gene>
<evidence type="ECO:0000256" key="5">
    <source>
        <dbReference type="ARBA" id="ARBA00022692"/>
    </source>
</evidence>
<dbReference type="Proteomes" id="UP001644750">
    <property type="component" value="Unassembled WGS sequence"/>
</dbReference>
<keyword evidence="3" id="KW-1003">Cell membrane</keyword>
<evidence type="ECO:0000256" key="9">
    <source>
        <dbReference type="SAM" id="Phobius"/>
    </source>
</evidence>